<reference evidence="1" key="1">
    <citation type="submission" date="2021-06" db="EMBL/GenBank/DDBJ databases">
        <authorList>
            <person name="Kallberg Y."/>
            <person name="Tangrot J."/>
            <person name="Rosling A."/>
        </authorList>
    </citation>
    <scope>NUCLEOTIDE SEQUENCE</scope>
    <source>
        <strain evidence="1">CL356</strain>
    </source>
</reference>
<sequence length="457" mass="51846">LIESHRAIPYTAIASAPTVTLPRIKALTTGTVPNFLDAVLNIAESDTSSSLAYQDNWLVQLKNAGNKTISFFGDDTWIKLFPGMFNVTDGTTSFFASDTVEVDANVTRNVIPQLSLPEWDVLIFHYLGLDHVGHSSGPHSSLMFPKQQEMDAVVKTIFETIVEQDMIRIEKNKDTKPTLFVLCGDHGMNEVGNHGGSSIGEMSTAFVFMSSKFEHLKHVHEKKAVIHDAQSFEFYEVVDQIDFVPTLSLAFGIPIPKNNLGKVMPDILTDIDPLEKLRLLQLNAHQLSGVLQTLWESFDRDPEIIDLQSVNYCDVNDGEDEARLQCSYRMAYYYHAKALDLFDMNYIRNASSFYEKFISESSSRLSASSSDYDVESMCWGLLFMGFSAVSFIVVLEGRNIKQKFLKNIKRERIELLALLGTLGFCATLFASSYIEEEHQFWYFWTQTLWLVFLIDRY</sequence>
<evidence type="ECO:0000313" key="2">
    <source>
        <dbReference type="Proteomes" id="UP000789525"/>
    </source>
</evidence>
<evidence type="ECO:0000313" key="1">
    <source>
        <dbReference type="EMBL" id="CAG8566177.1"/>
    </source>
</evidence>
<organism evidence="1 2">
    <name type="scientific">Acaulospora colombiana</name>
    <dbReference type="NCBI Taxonomy" id="27376"/>
    <lineage>
        <taxon>Eukaryota</taxon>
        <taxon>Fungi</taxon>
        <taxon>Fungi incertae sedis</taxon>
        <taxon>Mucoromycota</taxon>
        <taxon>Glomeromycotina</taxon>
        <taxon>Glomeromycetes</taxon>
        <taxon>Diversisporales</taxon>
        <taxon>Acaulosporaceae</taxon>
        <taxon>Acaulospora</taxon>
    </lineage>
</organism>
<dbReference type="Proteomes" id="UP000789525">
    <property type="component" value="Unassembled WGS sequence"/>
</dbReference>
<protein>
    <submittedName>
        <fullName evidence="1">332_t:CDS:1</fullName>
    </submittedName>
</protein>
<accession>A0ACA9M2N3</accession>
<proteinExistence type="predicted"/>
<feature type="non-terminal residue" evidence="1">
    <location>
        <position position="1"/>
    </location>
</feature>
<keyword evidence="2" id="KW-1185">Reference proteome</keyword>
<comment type="caution">
    <text evidence="1">The sequence shown here is derived from an EMBL/GenBank/DDBJ whole genome shotgun (WGS) entry which is preliminary data.</text>
</comment>
<name>A0ACA9M2N3_9GLOM</name>
<gene>
    <name evidence="1" type="ORF">ACOLOM_LOCUS5421</name>
</gene>
<dbReference type="EMBL" id="CAJVPT010009983">
    <property type="protein sequence ID" value="CAG8566177.1"/>
    <property type="molecule type" value="Genomic_DNA"/>
</dbReference>